<keyword evidence="3" id="KW-0333">Golgi apparatus</keyword>
<evidence type="ECO:0000256" key="4">
    <source>
        <dbReference type="ARBA" id="ARBA00023157"/>
    </source>
</evidence>
<sequence length="253" mass="29849">MQEEAGTQLKLIINLIKNGKALFKPMRFSGNHVSFHRLLGFRRAVPSNRKTIEYFKKFVLSCHAVCGEIDIINGSLAAFLPPKYIVPRKVWRHPWRRSYHKRRKTNWENDPYYCDVIKEIFPYNNGRRLFDIMDLSVFDFLMGNMDRHHYETIVSFENYTYPIHLDHGRGFGDSSKNENSILAPIYQCCLFKYSTLKSPILFEPHLKAIDHRLIIVLKTLRECLKKQGKSLKDIFHLEKDYDRGHQVLSNSQV</sequence>
<name>A0A7R8H1Y1_LEPSM</name>
<evidence type="ECO:0000313" key="11">
    <source>
        <dbReference type="Proteomes" id="UP000675881"/>
    </source>
</evidence>
<keyword evidence="5" id="KW-0325">Glycoprotein</keyword>
<keyword evidence="8" id="KW-0464">Manganese</keyword>
<evidence type="ECO:0000313" key="10">
    <source>
        <dbReference type="EMBL" id="CAF2815895.1"/>
    </source>
</evidence>
<keyword evidence="4" id="KW-1015">Disulfide bond</keyword>
<evidence type="ECO:0000256" key="8">
    <source>
        <dbReference type="PIRSR" id="PIRSR624869-3"/>
    </source>
</evidence>
<evidence type="ECO:0000256" key="3">
    <source>
        <dbReference type="ARBA" id="ARBA00023034"/>
    </source>
</evidence>
<feature type="binding site" evidence="7">
    <location>
        <begin position="77"/>
        <end position="80"/>
    </location>
    <ligand>
        <name>ATP</name>
        <dbReference type="ChEBI" id="CHEBI:30616"/>
    </ligand>
</feature>
<gene>
    <name evidence="10" type="ORF">LSAA_3443</name>
</gene>
<dbReference type="AlphaFoldDB" id="A0A7R8H1Y1"/>
<protein>
    <submittedName>
        <fullName evidence="10">FAM20C</fullName>
        <ecNumber evidence="10">2.7.11.1</ecNumber>
    </submittedName>
</protein>
<dbReference type="EC" id="2.7.11.1" evidence="10"/>
<accession>A0A7R8H1Y1</accession>
<reference evidence="10" key="1">
    <citation type="submission" date="2021-02" db="EMBL/GenBank/DDBJ databases">
        <authorList>
            <person name="Bekaert M."/>
        </authorList>
    </citation>
    <scope>NUCLEOTIDE SEQUENCE</scope>
    <source>
        <strain evidence="10">IoA-00</strain>
    </source>
</reference>
<dbReference type="PANTHER" id="PTHR12450">
    <property type="entry name" value="DENTIN MATRIX PROTEIN 4 PROTEIN FAM20"/>
    <property type="match status" value="1"/>
</dbReference>
<keyword evidence="8" id="KW-0479">Metal-binding</keyword>
<feature type="domain" description="FAM20 C-terminal" evidence="9">
    <location>
        <begin position="62"/>
        <end position="197"/>
    </location>
</feature>
<comment type="subcellular location">
    <subcellularLocation>
        <location evidence="1">Golgi apparatus</location>
    </subcellularLocation>
</comment>
<dbReference type="InterPro" id="IPR024869">
    <property type="entry name" value="FAM20"/>
</dbReference>
<feature type="binding site" evidence="7">
    <location>
        <position position="166"/>
    </location>
    <ligand>
        <name>ATP</name>
        <dbReference type="ChEBI" id="CHEBI:30616"/>
    </ligand>
</feature>
<dbReference type="Pfam" id="PF06702">
    <property type="entry name" value="Fam20C"/>
    <property type="match status" value="1"/>
</dbReference>
<keyword evidence="7" id="KW-0067">ATP-binding</keyword>
<feature type="active site" evidence="6">
    <location>
        <position position="146"/>
    </location>
</feature>
<proteinExistence type="inferred from homology"/>
<keyword evidence="10" id="KW-0808">Transferase</keyword>
<keyword evidence="11" id="KW-1185">Reference proteome</keyword>
<evidence type="ECO:0000256" key="1">
    <source>
        <dbReference type="ARBA" id="ARBA00004555"/>
    </source>
</evidence>
<comment type="similarity">
    <text evidence="2">Belongs to the FAM20 family.</text>
</comment>
<evidence type="ECO:0000259" key="9">
    <source>
        <dbReference type="Pfam" id="PF06702"/>
    </source>
</evidence>
<evidence type="ECO:0000256" key="5">
    <source>
        <dbReference type="ARBA" id="ARBA00023180"/>
    </source>
</evidence>
<feature type="binding site" evidence="7">
    <location>
        <position position="151"/>
    </location>
    <ligand>
        <name>ATP</name>
        <dbReference type="ChEBI" id="CHEBI:30616"/>
    </ligand>
</feature>
<evidence type="ECO:0000256" key="6">
    <source>
        <dbReference type="PIRSR" id="PIRSR624869-1"/>
    </source>
</evidence>
<keyword evidence="7" id="KW-0547">Nucleotide-binding</keyword>
<dbReference type="GO" id="GO:0005524">
    <property type="term" value="F:ATP binding"/>
    <property type="evidence" value="ECO:0007669"/>
    <property type="project" value="UniProtKB-KW"/>
</dbReference>
<feature type="binding site" evidence="8">
    <location>
        <position position="166"/>
    </location>
    <ligand>
        <name>Mn(2+)</name>
        <dbReference type="ChEBI" id="CHEBI:29035"/>
    </ligand>
</feature>
<dbReference type="Proteomes" id="UP000675881">
    <property type="component" value="Chromosome 12"/>
</dbReference>
<dbReference type="GO" id="GO:0004674">
    <property type="term" value="F:protein serine/threonine kinase activity"/>
    <property type="evidence" value="ECO:0007669"/>
    <property type="project" value="UniProtKB-EC"/>
</dbReference>
<organism evidence="10 11">
    <name type="scientific">Lepeophtheirus salmonis</name>
    <name type="common">Salmon louse</name>
    <name type="synonym">Caligus salmonis</name>
    <dbReference type="NCBI Taxonomy" id="72036"/>
    <lineage>
        <taxon>Eukaryota</taxon>
        <taxon>Metazoa</taxon>
        <taxon>Ecdysozoa</taxon>
        <taxon>Arthropoda</taxon>
        <taxon>Crustacea</taxon>
        <taxon>Multicrustacea</taxon>
        <taxon>Hexanauplia</taxon>
        <taxon>Copepoda</taxon>
        <taxon>Siphonostomatoida</taxon>
        <taxon>Caligidae</taxon>
        <taxon>Lepeophtheirus</taxon>
    </lineage>
</organism>
<dbReference type="GO" id="GO:0046872">
    <property type="term" value="F:metal ion binding"/>
    <property type="evidence" value="ECO:0007669"/>
    <property type="project" value="UniProtKB-KW"/>
</dbReference>
<evidence type="ECO:0000256" key="2">
    <source>
        <dbReference type="ARBA" id="ARBA00006557"/>
    </source>
</evidence>
<evidence type="ECO:0000256" key="7">
    <source>
        <dbReference type="PIRSR" id="PIRSR624869-2"/>
    </source>
</evidence>
<dbReference type="OrthoDB" id="8583677at2759"/>
<dbReference type="PANTHER" id="PTHR12450:SF22">
    <property type="entry name" value="EXTRACELLULAR SERINE_THREONINE PROTEIN CG31145"/>
    <property type="match status" value="1"/>
</dbReference>
<dbReference type="InterPro" id="IPR009581">
    <property type="entry name" value="FAM20_C"/>
</dbReference>
<dbReference type="EMBL" id="HG994591">
    <property type="protein sequence ID" value="CAF2815895.1"/>
    <property type="molecule type" value="Genomic_DNA"/>
</dbReference>
<dbReference type="GO" id="GO:0005794">
    <property type="term" value="C:Golgi apparatus"/>
    <property type="evidence" value="ECO:0007669"/>
    <property type="project" value="UniProtKB-SubCell"/>
</dbReference>
<comment type="cofactor">
    <cofactor evidence="8">
        <name>Mn(2+)</name>
        <dbReference type="ChEBI" id="CHEBI:29035"/>
    </cofactor>
</comment>